<gene>
    <name evidence="2" type="ORF">GDO78_018325</name>
</gene>
<dbReference type="EMBL" id="WNTK01030113">
    <property type="protein sequence ID" value="KAG9461051.1"/>
    <property type="molecule type" value="Genomic_DNA"/>
</dbReference>
<accession>A0A8J6EBS7</accession>
<proteinExistence type="predicted"/>
<dbReference type="Proteomes" id="UP000770717">
    <property type="component" value="Unassembled WGS sequence"/>
</dbReference>
<dbReference type="AlphaFoldDB" id="A0A8J6EBS7"/>
<evidence type="ECO:0000313" key="2">
    <source>
        <dbReference type="EMBL" id="KAG9461051.1"/>
    </source>
</evidence>
<name>A0A8J6EBS7_ELECQ</name>
<evidence type="ECO:0000259" key="1">
    <source>
        <dbReference type="PROSITE" id="PS50824"/>
    </source>
</evidence>
<organism evidence="2 3">
    <name type="scientific">Eleutherodactylus coqui</name>
    <name type="common">Puerto Rican coqui</name>
    <dbReference type="NCBI Taxonomy" id="57060"/>
    <lineage>
        <taxon>Eukaryota</taxon>
        <taxon>Metazoa</taxon>
        <taxon>Chordata</taxon>
        <taxon>Craniata</taxon>
        <taxon>Vertebrata</taxon>
        <taxon>Euteleostomi</taxon>
        <taxon>Amphibia</taxon>
        <taxon>Batrachia</taxon>
        <taxon>Anura</taxon>
        <taxon>Neobatrachia</taxon>
        <taxon>Hyloidea</taxon>
        <taxon>Eleutherodactylidae</taxon>
        <taxon>Eleutherodactylinae</taxon>
        <taxon>Eleutherodactylus</taxon>
        <taxon>Eleutherodactylus</taxon>
    </lineage>
</organism>
<dbReference type="PROSITE" id="PS50824">
    <property type="entry name" value="DAPIN"/>
    <property type="match status" value="1"/>
</dbReference>
<dbReference type="SMART" id="SM01289">
    <property type="entry name" value="PYRIN"/>
    <property type="match status" value="1"/>
</dbReference>
<dbReference type="InterPro" id="IPR011029">
    <property type="entry name" value="DEATH-like_dom_sf"/>
</dbReference>
<dbReference type="InterPro" id="IPR004020">
    <property type="entry name" value="DAPIN"/>
</dbReference>
<dbReference type="Pfam" id="PF02758">
    <property type="entry name" value="PYRIN"/>
    <property type="match status" value="1"/>
</dbReference>
<comment type="caution">
    <text evidence="2">The sequence shown here is derived from an EMBL/GenBank/DDBJ whole genome shotgun (WGS) entry which is preliminary data.</text>
</comment>
<protein>
    <recommendedName>
        <fullName evidence="1">Pyrin domain-containing protein</fullName>
    </recommendedName>
</protein>
<keyword evidence="3" id="KW-1185">Reference proteome</keyword>
<dbReference type="SUPFAM" id="SSF47986">
    <property type="entry name" value="DEATH domain"/>
    <property type="match status" value="1"/>
</dbReference>
<sequence>MGLTVRDALVYALENLEKMGFKKFRNKLPEIEVKPNYRRIPRGKLEDKDWGDVADLIREYYKDVYGVEVTLEVLDKINEKKVAEDLQKQLQNGNRMP</sequence>
<feature type="domain" description="Pyrin" evidence="1">
    <location>
        <begin position="1"/>
        <end position="92"/>
    </location>
</feature>
<reference evidence="2" key="1">
    <citation type="thesis" date="2020" institute="ProQuest LLC" country="789 East Eisenhower Parkway, Ann Arbor, MI, USA">
        <title>Comparative Genomics and Chromosome Evolution.</title>
        <authorList>
            <person name="Mudd A.B."/>
        </authorList>
    </citation>
    <scope>NUCLEOTIDE SEQUENCE</scope>
    <source>
        <strain evidence="2">HN-11 Male</strain>
        <tissue evidence="2">Kidney and liver</tissue>
    </source>
</reference>
<dbReference type="Gene3D" id="1.10.533.10">
    <property type="entry name" value="Death Domain, Fas"/>
    <property type="match status" value="1"/>
</dbReference>
<dbReference type="OrthoDB" id="10058437at2759"/>
<evidence type="ECO:0000313" key="3">
    <source>
        <dbReference type="Proteomes" id="UP000770717"/>
    </source>
</evidence>
<dbReference type="CDD" id="cd08321">
    <property type="entry name" value="Pyrin_ASC-like"/>
    <property type="match status" value="1"/>
</dbReference>